<proteinExistence type="predicted"/>
<evidence type="ECO:0000313" key="2">
    <source>
        <dbReference type="EMBL" id="SFM94344.1"/>
    </source>
</evidence>
<dbReference type="OrthoDB" id="830908at2"/>
<dbReference type="RefSeq" id="WP_092907256.1">
    <property type="nucleotide sequence ID" value="NZ_FOUZ01000004.1"/>
</dbReference>
<accession>A0A1I4UZC2</accession>
<sequence length="803" mass="93852">MKIFISQFLLLLSITSFAQDTIYFDKDWKPSSKNNHSFYRPIPLKKVGDLVLLKDYYKNGTLQFQGYIYPNDENKYVGDVFWYDENGFDNGFRQNLNKSSQKELTYYNLNGSVWKKITYDKSGEKNKIIVYFKEKELIKGEIKDYNYIGSFSPEKPKSYYENPFEEYDEKIISPPTYTTPAPPIVSPNGSYEQKKADDKYYTEVTYWDNGKKAKEKTTKNYSTLKTIFWDKTGKIISENLDDNKVNFEYYSKNEFAVSLRSKKEMVSTDNSYSSTETEYYLDQKPAKITKRTNGDRTEVKLYLDGKENILKYKDDKPFDGFFNDTIGANISIYQMKNGKIIGEAITKNAENNQIIAKGIYKNGTPDNGSFFLNTDDKIQLLRYKNQKQEGVQKIFENYWDYNPSEEFEMKNGLLDGYRKIYKNDSLVYESQYKNGKPFAGTILEDGQKKTYADGFLTKIEQFANYSDNLIFIEKYEKGQIESKEYFNFVIKEKPQKGYKGTFKNEKPFEGYFINVTILNEIQLVDYYEKGELKYQYSFDFMNQLDNYDFYEYNIKTTFKNGKIIDGIEYSQNDRNSLIVTGYKDGKPNVLDINIFAMHYFNRISFSLNNNTLTIKDFEKNTSIKIEQNTKQLLVSIYDKNGELIANNQQKEIKEAAPNSITFYFLENNKLKKEIKNMSEFEVLYDRLDNGVNPLFGLIYNAISIQPNSSVQAIFDQFLKSFKSEGLKGLEDLENLSYSFSDNYILISSLRYDENGKPEIGTKITENGSEYLVELYIDKKIKTQKKAASVSELSETIKEVFKNQ</sequence>
<gene>
    <name evidence="2" type="ORF">SAMN05421738_104197</name>
</gene>
<evidence type="ECO:0008006" key="4">
    <source>
        <dbReference type="Google" id="ProtNLM"/>
    </source>
</evidence>
<dbReference type="Proteomes" id="UP000199149">
    <property type="component" value="Unassembled WGS sequence"/>
</dbReference>
<feature type="chain" id="PRO_5011447649" description="Antitoxin component YwqK of the YwqJK toxin-antitoxin module" evidence="1">
    <location>
        <begin position="19"/>
        <end position="803"/>
    </location>
</feature>
<reference evidence="3" key="1">
    <citation type="submission" date="2016-10" db="EMBL/GenBank/DDBJ databases">
        <authorList>
            <person name="Varghese N."/>
            <person name="Submissions S."/>
        </authorList>
    </citation>
    <scope>NUCLEOTIDE SEQUENCE [LARGE SCALE GENOMIC DNA]</scope>
    <source>
        <strain evidence="3">XJ109</strain>
    </source>
</reference>
<dbReference type="AlphaFoldDB" id="A0A1I4UZC2"/>
<name>A0A1I4UZC2_9FLAO</name>
<feature type="signal peptide" evidence="1">
    <location>
        <begin position="1"/>
        <end position="18"/>
    </location>
</feature>
<evidence type="ECO:0000313" key="3">
    <source>
        <dbReference type="Proteomes" id="UP000199149"/>
    </source>
</evidence>
<protein>
    <recommendedName>
        <fullName evidence="4">Antitoxin component YwqK of the YwqJK toxin-antitoxin module</fullName>
    </recommendedName>
</protein>
<keyword evidence="1" id="KW-0732">Signal</keyword>
<dbReference type="STRING" id="684065.SAMN05421738_104197"/>
<dbReference type="EMBL" id="FOUZ01000004">
    <property type="protein sequence ID" value="SFM94344.1"/>
    <property type="molecule type" value="Genomic_DNA"/>
</dbReference>
<keyword evidence="3" id="KW-1185">Reference proteome</keyword>
<evidence type="ECO:0000256" key="1">
    <source>
        <dbReference type="SAM" id="SignalP"/>
    </source>
</evidence>
<organism evidence="2 3">
    <name type="scientific">Algoriella xinjiangensis</name>
    <dbReference type="NCBI Taxonomy" id="684065"/>
    <lineage>
        <taxon>Bacteria</taxon>
        <taxon>Pseudomonadati</taxon>
        <taxon>Bacteroidota</taxon>
        <taxon>Flavobacteriia</taxon>
        <taxon>Flavobacteriales</taxon>
        <taxon>Weeksellaceae</taxon>
        <taxon>Algoriella</taxon>
    </lineage>
</organism>